<evidence type="ECO:0000313" key="6">
    <source>
        <dbReference type="EMBL" id="AKQ69364.1"/>
    </source>
</evidence>
<keyword evidence="1 3" id="KW-0597">Phosphoprotein</keyword>
<dbReference type="Pfam" id="PF00196">
    <property type="entry name" value="GerE"/>
    <property type="match status" value="1"/>
</dbReference>
<dbReference type="SMART" id="SM00421">
    <property type="entry name" value="HTH_LUXR"/>
    <property type="match status" value="1"/>
</dbReference>
<accession>A0A0H4X2H8</accession>
<dbReference type="PANTHER" id="PTHR43214">
    <property type="entry name" value="TWO-COMPONENT RESPONSE REGULATOR"/>
    <property type="match status" value="1"/>
</dbReference>
<dbReference type="PROSITE" id="PS50110">
    <property type="entry name" value="RESPONSE_REGULATORY"/>
    <property type="match status" value="1"/>
</dbReference>
<dbReference type="GO" id="GO:0003677">
    <property type="term" value="F:DNA binding"/>
    <property type="evidence" value="ECO:0007669"/>
    <property type="project" value="UniProtKB-KW"/>
</dbReference>
<dbReference type="PROSITE" id="PS00622">
    <property type="entry name" value="HTH_LUXR_1"/>
    <property type="match status" value="1"/>
</dbReference>
<keyword evidence="2" id="KW-0238">DNA-binding</keyword>
<dbReference type="PATRIC" id="fig|1297742.4.peg.6367"/>
<dbReference type="InterPro" id="IPR039420">
    <property type="entry name" value="WalR-like"/>
</dbReference>
<dbReference type="Gene3D" id="3.40.50.2300">
    <property type="match status" value="1"/>
</dbReference>
<dbReference type="Gene3D" id="1.10.10.10">
    <property type="entry name" value="Winged helix-like DNA-binding domain superfamily/Winged helix DNA-binding domain"/>
    <property type="match status" value="1"/>
</dbReference>
<evidence type="ECO:0000259" key="4">
    <source>
        <dbReference type="PROSITE" id="PS50043"/>
    </source>
</evidence>
<dbReference type="PANTHER" id="PTHR43214:SF42">
    <property type="entry name" value="TRANSCRIPTIONAL REGULATORY PROTEIN DESR"/>
    <property type="match status" value="1"/>
</dbReference>
<evidence type="ECO:0000256" key="1">
    <source>
        <dbReference type="ARBA" id="ARBA00022553"/>
    </source>
</evidence>
<dbReference type="InterPro" id="IPR001789">
    <property type="entry name" value="Sig_transdc_resp-reg_receiver"/>
</dbReference>
<gene>
    <name evidence="6" type="ORF">A176_006276</name>
</gene>
<name>A0A0H4X2H8_9BACT</name>
<dbReference type="GO" id="GO:0000160">
    <property type="term" value="P:phosphorelay signal transduction system"/>
    <property type="evidence" value="ECO:0007669"/>
    <property type="project" value="InterPro"/>
</dbReference>
<organism evidence="6 7">
    <name type="scientific">Pseudomyxococcus hansupus</name>
    <dbReference type="NCBI Taxonomy" id="1297742"/>
    <lineage>
        <taxon>Bacteria</taxon>
        <taxon>Pseudomonadati</taxon>
        <taxon>Myxococcota</taxon>
        <taxon>Myxococcia</taxon>
        <taxon>Myxococcales</taxon>
        <taxon>Cystobacterineae</taxon>
        <taxon>Myxococcaceae</taxon>
        <taxon>Pseudomyxococcus</taxon>
    </lineage>
</organism>
<dbReference type="InterPro" id="IPR011006">
    <property type="entry name" value="CheY-like_superfamily"/>
</dbReference>
<dbReference type="SUPFAM" id="SSF46894">
    <property type="entry name" value="C-terminal effector domain of the bipartite response regulators"/>
    <property type="match status" value="1"/>
</dbReference>
<dbReference type="SUPFAM" id="SSF52172">
    <property type="entry name" value="CheY-like"/>
    <property type="match status" value="1"/>
</dbReference>
<feature type="modified residue" description="4-aspartylphosphate" evidence="3">
    <location>
        <position position="57"/>
    </location>
</feature>
<evidence type="ECO:0000313" key="7">
    <source>
        <dbReference type="Proteomes" id="UP000009026"/>
    </source>
</evidence>
<protein>
    <submittedName>
        <fullName evidence="6">Nitrate/nitrite response regulator protein</fullName>
    </submittedName>
</protein>
<dbReference type="OrthoDB" id="5512014at2"/>
<dbReference type="RefSeq" id="WP_002637887.1">
    <property type="nucleotide sequence ID" value="NZ_CP012109.1"/>
</dbReference>
<dbReference type="STRING" id="1297742.A176_006276"/>
<keyword evidence="7" id="KW-1185">Reference proteome</keyword>
<dbReference type="InterPro" id="IPR036388">
    <property type="entry name" value="WH-like_DNA-bd_sf"/>
</dbReference>
<dbReference type="eggNOG" id="COG2197">
    <property type="taxonomic scope" value="Bacteria"/>
</dbReference>
<dbReference type="PROSITE" id="PS50043">
    <property type="entry name" value="HTH_LUXR_2"/>
    <property type="match status" value="1"/>
</dbReference>
<dbReference type="CDD" id="cd06170">
    <property type="entry name" value="LuxR_C_like"/>
    <property type="match status" value="1"/>
</dbReference>
<dbReference type="SMART" id="SM00448">
    <property type="entry name" value="REC"/>
    <property type="match status" value="1"/>
</dbReference>
<dbReference type="InterPro" id="IPR000792">
    <property type="entry name" value="Tscrpt_reg_LuxR_C"/>
</dbReference>
<dbReference type="Proteomes" id="UP000009026">
    <property type="component" value="Chromosome"/>
</dbReference>
<reference evidence="6 7" key="1">
    <citation type="journal article" date="2016" name="PLoS ONE">
        <title>Complete Genome Sequence and Comparative Genomics of a Novel Myxobacterium Myxococcus hansupus.</title>
        <authorList>
            <person name="Sharma G."/>
            <person name="Narwani T."/>
            <person name="Subramanian S."/>
        </authorList>
    </citation>
    <scope>NUCLEOTIDE SEQUENCE [LARGE SCALE GENOMIC DNA]</scope>
    <source>
        <strain evidence="7">mixupus</strain>
    </source>
</reference>
<dbReference type="CDD" id="cd17535">
    <property type="entry name" value="REC_NarL-like"/>
    <property type="match status" value="1"/>
</dbReference>
<evidence type="ECO:0000256" key="3">
    <source>
        <dbReference type="PROSITE-ProRule" id="PRU00169"/>
    </source>
</evidence>
<dbReference type="AlphaFoldDB" id="A0A0H4X2H8"/>
<dbReference type="InterPro" id="IPR058245">
    <property type="entry name" value="NreC/VraR/RcsB-like_REC"/>
</dbReference>
<dbReference type="PRINTS" id="PR00038">
    <property type="entry name" value="HTHLUXR"/>
</dbReference>
<dbReference type="EMBL" id="CP012109">
    <property type="protein sequence ID" value="AKQ69364.1"/>
    <property type="molecule type" value="Genomic_DNA"/>
</dbReference>
<dbReference type="KEGG" id="mym:A176_006276"/>
<proteinExistence type="predicted"/>
<evidence type="ECO:0000256" key="2">
    <source>
        <dbReference type="ARBA" id="ARBA00023125"/>
    </source>
</evidence>
<dbReference type="InterPro" id="IPR016032">
    <property type="entry name" value="Sig_transdc_resp-reg_C-effctor"/>
</dbReference>
<dbReference type="GO" id="GO:0006355">
    <property type="term" value="P:regulation of DNA-templated transcription"/>
    <property type="evidence" value="ECO:0007669"/>
    <property type="project" value="InterPro"/>
</dbReference>
<dbReference type="Pfam" id="PF00072">
    <property type="entry name" value="Response_reg"/>
    <property type="match status" value="1"/>
</dbReference>
<feature type="domain" description="HTH luxR-type" evidence="4">
    <location>
        <begin position="156"/>
        <end position="221"/>
    </location>
</feature>
<feature type="domain" description="Response regulatory" evidence="5">
    <location>
        <begin position="7"/>
        <end position="128"/>
    </location>
</feature>
<sequence length="228" mass="24810">MESERIRVAILEDQQVFREALEAVLEGAGMDVVAGFAEPEPFFARVRETLPHVALVDLQLDLAEWELPVSGMSALQCLHDFFPAVKPLVLSGHRETALVEQCLQAGAAGYLWKQNVGCAEVVEAVERVVRGERLLPVGLAPAQPSLGFQPQPETALQGELRRLTPREREVLGYIAAGADNLRIATSLGITERTVKAHITSIYKKLGSENRAQLAVLGCQLGVQRPASL</sequence>
<evidence type="ECO:0000259" key="5">
    <source>
        <dbReference type="PROSITE" id="PS50110"/>
    </source>
</evidence>